<sequence>MTAHTLSASLDPGEPGVRSDAKHLADQIVGDSPLESMLRTMLNEVAGGSHFVVLRADEEITPAQAAEVLGVTRQFVDRLCESGGLPFRRLPGSRHRRIRALDVARLGAERESRRSGAEAIRRALAE</sequence>
<dbReference type="EMBL" id="CAJC01000068">
    <property type="protein sequence ID" value="CCI52329.1"/>
    <property type="molecule type" value="Genomic_DNA"/>
</dbReference>
<comment type="caution">
    <text evidence="3">The sequence shown here is derived from an EMBL/GenBank/DDBJ whole genome shotgun (WGS) entry which is preliminary data.</text>
</comment>
<dbReference type="GO" id="GO:0003677">
    <property type="term" value="F:DNA binding"/>
    <property type="evidence" value="ECO:0007669"/>
    <property type="project" value="InterPro"/>
</dbReference>
<gene>
    <name evidence="3" type="ORF">BN13_160011</name>
</gene>
<dbReference type="STRING" id="1193518.BN13_160011"/>
<protein>
    <submittedName>
        <fullName evidence="3">Regulatory protein MerR</fullName>
    </submittedName>
</protein>
<dbReference type="InterPro" id="IPR009061">
    <property type="entry name" value="DNA-bd_dom_put_sf"/>
</dbReference>
<organism evidence="3 4">
    <name type="scientific">Nostocoides jenkinsii Ben 74</name>
    <dbReference type="NCBI Taxonomy" id="1193518"/>
    <lineage>
        <taxon>Bacteria</taxon>
        <taxon>Bacillati</taxon>
        <taxon>Actinomycetota</taxon>
        <taxon>Actinomycetes</taxon>
        <taxon>Micrococcales</taxon>
        <taxon>Intrasporangiaceae</taxon>
        <taxon>Nostocoides</taxon>
    </lineage>
</organism>
<dbReference type="RefSeq" id="WP_048544703.1">
    <property type="nucleotide sequence ID" value="NZ_HF571038.1"/>
</dbReference>
<evidence type="ECO:0000256" key="1">
    <source>
        <dbReference type="SAM" id="MobiDB-lite"/>
    </source>
</evidence>
<dbReference type="SUPFAM" id="SSF46955">
    <property type="entry name" value="Putative DNA-binding domain"/>
    <property type="match status" value="1"/>
</dbReference>
<name>A0A077M6Y6_9MICO</name>
<accession>A0A077M6Y6</accession>
<dbReference type="OrthoDB" id="26212at2"/>
<evidence type="ECO:0000259" key="2">
    <source>
        <dbReference type="Pfam" id="PF12728"/>
    </source>
</evidence>
<dbReference type="Proteomes" id="UP000035720">
    <property type="component" value="Unassembled WGS sequence"/>
</dbReference>
<dbReference type="InterPro" id="IPR010093">
    <property type="entry name" value="SinI_DNA-bd"/>
</dbReference>
<reference evidence="3 4" key="1">
    <citation type="journal article" date="2013" name="ISME J.">
        <title>A metabolic model for members of the genus Tetrasphaera involved in enhanced biological phosphorus removal.</title>
        <authorList>
            <person name="Kristiansen R."/>
            <person name="Nguyen H.T.T."/>
            <person name="Saunders A.M."/>
            <person name="Nielsen J.L."/>
            <person name="Wimmer R."/>
            <person name="Le V.Q."/>
            <person name="McIlroy S.J."/>
            <person name="Petrovski S."/>
            <person name="Seviour R.J."/>
            <person name="Calteau A."/>
            <person name="Nielsen K.L."/>
            <person name="Nielsen P.H."/>
        </authorList>
    </citation>
    <scope>NUCLEOTIDE SEQUENCE [LARGE SCALE GENOMIC DNA]</scope>
    <source>
        <strain evidence="3 4">Ben 74</strain>
    </source>
</reference>
<feature type="region of interest" description="Disordered" evidence="1">
    <location>
        <begin position="1"/>
        <end position="21"/>
    </location>
</feature>
<evidence type="ECO:0000313" key="4">
    <source>
        <dbReference type="Proteomes" id="UP000035720"/>
    </source>
</evidence>
<dbReference type="AlphaFoldDB" id="A0A077M6Y6"/>
<dbReference type="Pfam" id="PF12728">
    <property type="entry name" value="HTH_17"/>
    <property type="match status" value="1"/>
</dbReference>
<proteinExistence type="predicted"/>
<feature type="domain" description="Helix-turn-helix" evidence="2">
    <location>
        <begin position="61"/>
        <end position="105"/>
    </location>
</feature>
<evidence type="ECO:0000313" key="3">
    <source>
        <dbReference type="EMBL" id="CCI52329.1"/>
    </source>
</evidence>
<dbReference type="NCBIfam" id="TIGR01764">
    <property type="entry name" value="excise"/>
    <property type="match status" value="1"/>
</dbReference>
<dbReference type="InterPro" id="IPR041657">
    <property type="entry name" value="HTH_17"/>
</dbReference>
<keyword evidence="4" id="KW-1185">Reference proteome</keyword>